<keyword evidence="3" id="KW-1185">Reference proteome</keyword>
<keyword evidence="1" id="KW-0802">TPR repeat</keyword>
<dbReference type="InterPro" id="IPR019734">
    <property type="entry name" value="TPR_rpt"/>
</dbReference>
<evidence type="ECO:0000313" key="3">
    <source>
        <dbReference type="Proteomes" id="UP001199054"/>
    </source>
</evidence>
<dbReference type="PROSITE" id="PS50005">
    <property type="entry name" value="TPR"/>
    <property type="match status" value="1"/>
</dbReference>
<dbReference type="Pfam" id="PF13424">
    <property type="entry name" value="TPR_12"/>
    <property type="match status" value="1"/>
</dbReference>
<dbReference type="RefSeq" id="WP_226725797.1">
    <property type="nucleotide sequence ID" value="NZ_JAJAUY010000014.1"/>
</dbReference>
<comment type="caution">
    <text evidence="2">The sequence shown here is derived from an EMBL/GenBank/DDBJ whole genome shotgun (WGS) entry which is preliminary data.</text>
</comment>
<dbReference type="SUPFAM" id="SSF48452">
    <property type="entry name" value="TPR-like"/>
    <property type="match status" value="1"/>
</dbReference>
<dbReference type="PANTHER" id="PTHR47691:SF3">
    <property type="entry name" value="HTH-TYPE TRANSCRIPTIONAL REGULATOR RV0890C-RELATED"/>
    <property type="match status" value="1"/>
</dbReference>
<accession>A0ABS8B314</accession>
<dbReference type="Proteomes" id="UP001199054">
    <property type="component" value="Unassembled WGS sequence"/>
</dbReference>
<dbReference type="SUPFAM" id="SSF52540">
    <property type="entry name" value="P-loop containing nucleoside triphosphate hydrolases"/>
    <property type="match status" value="1"/>
</dbReference>
<reference evidence="2 3" key="1">
    <citation type="submission" date="2021-10" db="EMBL/GenBank/DDBJ databases">
        <title>Streptomyces sp. strain SMC 277, a novel streptomycete isolated from soil.</title>
        <authorList>
            <person name="Chanama M."/>
        </authorList>
    </citation>
    <scope>NUCLEOTIDE SEQUENCE [LARGE SCALE GENOMIC DNA]</scope>
    <source>
        <strain evidence="2 3">SMC 277</strain>
    </source>
</reference>
<dbReference type="InterPro" id="IPR027417">
    <property type="entry name" value="P-loop_NTPase"/>
</dbReference>
<dbReference type="InterPro" id="IPR011990">
    <property type="entry name" value="TPR-like_helical_dom_sf"/>
</dbReference>
<dbReference type="SMART" id="SM00028">
    <property type="entry name" value="TPR"/>
    <property type="match status" value="4"/>
</dbReference>
<dbReference type="PANTHER" id="PTHR47691">
    <property type="entry name" value="REGULATOR-RELATED"/>
    <property type="match status" value="1"/>
</dbReference>
<organism evidence="2 3">
    <name type="scientific">Streptomyces antimicrobicus</name>
    <dbReference type="NCBI Taxonomy" id="2883108"/>
    <lineage>
        <taxon>Bacteria</taxon>
        <taxon>Bacillati</taxon>
        <taxon>Actinomycetota</taxon>
        <taxon>Actinomycetes</taxon>
        <taxon>Kitasatosporales</taxon>
        <taxon>Streptomycetaceae</taxon>
        <taxon>Streptomyces</taxon>
    </lineage>
</organism>
<dbReference type="EMBL" id="JAJAUY010000014">
    <property type="protein sequence ID" value="MCB5178982.1"/>
    <property type="molecule type" value="Genomic_DNA"/>
</dbReference>
<name>A0ABS8B314_9ACTN</name>
<evidence type="ECO:0000256" key="1">
    <source>
        <dbReference type="PROSITE-ProRule" id="PRU00339"/>
    </source>
</evidence>
<dbReference type="PRINTS" id="PR00364">
    <property type="entry name" value="DISEASERSIST"/>
</dbReference>
<dbReference type="Gene3D" id="3.40.50.300">
    <property type="entry name" value="P-loop containing nucleotide triphosphate hydrolases"/>
    <property type="match status" value="1"/>
</dbReference>
<sequence length="814" mass="87136">MAAARWDRVRQRATASGHAQVVQVRVAGDFVGSPPAQEALWALRDAPAVLVGRGEQEAELARLLGPGPDGARVAVIAGLAGVGKSALALTAAQQALAAGTFPGGVLFVELRGYRAGDAAVGVEQALGALLGELGVADKDLPATLDGRLARYRSELAEREAAGRRVLIVADDASEAGQVRDLVPPGGDAHRLLVTSRDRLVAADFPARVLALDELAAVPAEELVAARLRGTWPEDPRPAAEPEALAAVARHCGGLPLALTVAAAVLARDPGLGIGAYAAQLADARGRLERLSPPDPAGLPAGVRAAFDVSYARLPAAQARLLRLLPVHPGPHCTTAVAVALVHEGDGDIEWSSPALAATRELLAGLAGAGWLTEQPVGSGRWRMHDLVRLYAKSAAAASEYRDAAARLFLGLVTLAHHASERWQARTGEPGYEPFADVAGATQWLAAEVDTVLWAVRLAAGAEATSAVLLVAECLMLYLSQRGRPVALAELFRMAVEAARRGGEPELEVLMLNRLSSVLSSLGLREEARAVQQEIATVLEERGEVRAETARQMGVWADQLHSGGRLEEAEQARQEALRMARSEGDRGLEADLLDEYAEALLQQKRTDEALGVREREVELVAALDDGLRMAAALERLAATLSEVGREEEAVGAYRRAVQLFQDHQATRLMAAPLRGLGDCLLALGRHELALAAYRDCLALRREAHESYAEALMAGHMGVLLVSWNRREEALPLLERACDLLGEVEEPTALLLRADALMRLRRRHEAEAVLSRAQEVYADMGDDRRLAAVAHMLRELRGRQGPGARARLRRWFRRSP</sequence>
<feature type="repeat" description="TPR" evidence="1">
    <location>
        <begin position="629"/>
        <end position="662"/>
    </location>
</feature>
<dbReference type="Gene3D" id="1.25.40.10">
    <property type="entry name" value="Tetratricopeptide repeat domain"/>
    <property type="match status" value="2"/>
</dbReference>
<proteinExistence type="predicted"/>
<protein>
    <submittedName>
        <fullName evidence="2">Tetratricopeptide repeat protein</fullName>
    </submittedName>
</protein>
<gene>
    <name evidence="2" type="ORF">LG632_06230</name>
</gene>
<evidence type="ECO:0000313" key="2">
    <source>
        <dbReference type="EMBL" id="MCB5178982.1"/>
    </source>
</evidence>